<evidence type="ECO:0000256" key="6">
    <source>
        <dbReference type="SAM" id="Phobius"/>
    </source>
</evidence>
<feature type="transmembrane region" description="Helical" evidence="6">
    <location>
        <begin position="257"/>
        <end position="277"/>
    </location>
</feature>
<comment type="similarity">
    <text evidence="2">Belongs to the EamA transporter family.</text>
</comment>
<keyword evidence="4 6" id="KW-1133">Transmembrane helix</keyword>
<evidence type="ECO:0000259" key="7">
    <source>
        <dbReference type="Pfam" id="PF00892"/>
    </source>
</evidence>
<evidence type="ECO:0000313" key="8">
    <source>
        <dbReference type="EMBL" id="MRS63880.1"/>
    </source>
</evidence>
<comment type="caution">
    <text evidence="8">The sequence shown here is derived from an EMBL/GenBank/DDBJ whole genome shotgun (WGS) entry which is preliminary data.</text>
</comment>
<evidence type="ECO:0000256" key="2">
    <source>
        <dbReference type="ARBA" id="ARBA00007362"/>
    </source>
</evidence>
<keyword evidence="9" id="KW-1185">Reference proteome</keyword>
<feature type="transmembrane region" description="Helical" evidence="6">
    <location>
        <begin position="74"/>
        <end position="93"/>
    </location>
</feature>
<dbReference type="RefSeq" id="WP_154177245.1">
    <property type="nucleotide sequence ID" value="NZ_WJXZ01000013.1"/>
</dbReference>
<dbReference type="InterPro" id="IPR037185">
    <property type="entry name" value="EmrE-like"/>
</dbReference>
<feature type="domain" description="EamA" evidence="7">
    <location>
        <begin position="20"/>
        <end position="148"/>
    </location>
</feature>
<dbReference type="Pfam" id="PF00892">
    <property type="entry name" value="EamA"/>
    <property type="match status" value="2"/>
</dbReference>
<evidence type="ECO:0000256" key="5">
    <source>
        <dbReference type="ARBA" id="ARBA00023136"/>
    </source>
</evidence>
<proteinExistence type="inferred from homology"/>
<dbReference type="GO" id="GO:0016020">
    <property type="term" value="C:membrane"/>
    <property type="evidence" value="ECO:0007669"/>
    <property type="project" value="UniProtKB-SubCell"/>
</dbReference>
<dbReference type="OrthoDB" id="9812547at2"/>
<dbReference type="PANTHER" id="PTHR32322:SF2">
    <property type="entry name" value="EAMA DOMAIN-CONTAINING PROTEIN"/>
    <property type="match status" value="1"/>
</dbReference>
<feature type="transmembrane region" description="Helical" evidence="6">
    <location>
        <begin position="44"/>
        <end position="62"/>
    </location>
</feature>
<dbReference type="Proteomes" id="UP000441754">
    <property type="component" value="Unassembled WGS sequence"/>
</dbReference>
<accession>A0A7K0EPX0</accession>
<sequence length="304" mass="32348">MNPALVKKVQPSRVRLWSALISVYILWGSTFLFVHFMTEKMPPLYMASLRLSTAGLILYLYARFTGTPVPARKQWISAGIIGVLLLTIANGSTSMALQYVPSSIAALLAALVPLFIILFNWISFNHTRPSNLSLAGLGIGLVGVSLLVQPTDASASSAHNTWIGVGLIMVANVAWAIGTLLSARLSLPSQLISSAIQMLIGGGVLFLFSMLTENVSLDSISDAPTKAIGSLIYLIFFGSIIGFSSFAWLARNASPSLVSTYAYVNPVVAMILGWALAGESLTTNSILAALIILSGVVLITFGRK</sequence>
<evidence type="ECO:0000256" key="1">
    <source>
        <dbReference type="ARBA" id="ARBA00004141"/>
    </source>
</evidence>
<feature type="transmembrane region" description="Helical" evidence="6">
    <location>
        <begin position="231"/>
        <end position="250"/>
    </location>
</feature>
<keyword evidence="5 6" id="KW-0472">Membrane</keyword>
<dbReference type="AlphaFoldDB" id="A0A7K0EPX0"/>
<feature type="transmembrane region" description="Helical" evidence="6">
    <location>
        <begin position="99"/>
        <end position="119"/>
    </location>
</feature>
<feature type="transmembrane region" description="Helical" evidence="6">
    <location>
        <begin position="283"/>
        <end position="301"/>
    </location>
</feature>
<dbReference type="InterPro" id="IPR050638">
    <property type="entry name" value="AA-Vitamin_Transporters"/>
</dbReference>
<evidence type="ECO:0000256" key="4">
    <source>
        <dbReference type="ARBA" id="ARBA00022989"/>
    </source>
</evidence>
<name>A0A7K0EPX0_9BACT</name>
<evidence type="ECO:0000256" key="3">
    <source>
        <dbReference type="ARBA" id="ARBA00022692"/>
    </source>
</evidence>
<protein>
    <submittedName>
        <fullName evidence="8">EamA family transporter</fullName>
    </submittedName>
</protein>
<feature type="transmembrane region" description="Helical" evidence="6">
    <location>
        <begin position="161"/>
        <end position="183"/>
    </location>
</feature>
<comment type="subcellular location">
    <subcellularLocation>
        <location evidence="1">Membrane</location>
        <topology evidence="1">Multi-pass membrane protein</topology>
    </subcellularLocation>
</comment>
<dbReference type="InterPro" id="IPR000620">
    <property type="entry name" value="EamA_dom"/>
</dbReference>
<feature type="transmembrane region" description="Helical" evidence="6">
    <location>
        <begin position="16"/>
        <end position="38"/>
    </location>
</feature>
<evidence type="ECO:0000313" key="9">
    <source>
        <dbReference type="Proteomes" id="UP000441754"/>
    </source>
</evidence>
<dbReference type="PANTHER" id="PTHR32322">
    <property type="entry name" value="INNER MEMBRANE TRANSPORTER"/>
    <property type="match status" value="1"/>
</dbReference>
<feature type="transmembrane region" description="Helical" evidence="6">
    <location>
        <begin position="195"/>
        <end position="211"/>
    </location>
</feature>
<dbReference type="EMBL" id="WJXZ01000013">
    <property type="protein sequence ID" value="MRS63880.1"/>
    <property type="molecule type" value="Genomic_DNA"/>
</dbReference>
<dbReference type="SUPFAM" id="SSF103481">
    <property type="entry name" value="Multidrug resistance efflux transporter EmrE"/>
    <property type="match status" value="2"/>
</dbReference>
<gene>
    <name evidence="8" type="ORF">GJJ30_21450</name>
</gene>
<feature type="domain" description="EamA" evidence="7">
    <location>
        <begin position="163"/>
        <end position="300"/>
    </location>
</feature>
<keyword evidence="3 6" id="KW-0812">Transmembrane</keyword>
<organism evidence="8 9">
    <name type="scientific">Larkinella terrae</name>
    <dbReference type="NCBI Taxonomy" id="2025311"/>
    <lineage>
        <taxon>Bacteria</taxon>
        <taxon>Pseudomonadati</taxon>
        <taxon>Bacteroidota</taxon>
        <taxon>Cytophagia</taxon>
        <taxon>Cytophagales</taxon>
        <taxon>Spirosomataceae</taxon>
        <taxon>Larkinella</taxon>
    </lineage>
</organism>
<reference evidence="8 9" key="1">
    <citation type="journal article" date="2018" name="Antonie Van Leeuwenhoek">
        <title>Larkinella terrae sp. nov., isolated from soil on Jeju Island, South Korea.</title>
        <authorList>
            <person name="Ten L.N."/>
            <person name="Jeon J."/>
            <person name="Park S.J."/>
            <person name="Park S."/>
            <person name="Lee S.Y."/>
            <person name="Kim M.K."/>
            <person name="Jung H.Y."/>
        </authorList>
    </citation>
    <scope>NUCLEOTIDE SEQUENCE [LARGE SCALE GENOMIC DNA]</scope>
    <source>
        <strain evidence="8 9">KCTC 52001</strain>
    </source>
</reference>
<feature type="transmembrane region" description="Helical" evidence="6">
    <location>
        <begin position="131"/>
        <end position="149"/>
    </location>
</feature>